<dbReference type="Pfam" id="PF00248">
    <property type="entry name" value="Aldo_ket_red"/>
    <property type="match status" value="1"/>
</dbReference>
<feature type="chain" id="PRO_5046775119" evidence="1">
    <location>
        <begin position="30"/>
        <end position="304"/>
    </location>
</feature>
<dbReference type="RefSeq" id="WP_181070744.1">
    <property type="nucleotide sequence ID" value="NZ_JAAMRF010000004.1"/>
</dbReference>
<dbReference type="Gene3D" id="3.20.20.100">
    <property type="entry name" value="NADP-dependent oxidoreductase domain"/>
    <property type="match status" value="1"/>
</dbReference>
<dbReference type="PANTHER" id="PTHR43312:SF1">
    <property type="entry name" value="NADP-DEPENDENT OXIDOREDUCTASE DOMAIN-CONTAINING PROTEIN"/>
    <property type="match status" value="1"/>
</dbReference>
<evidence type="ECO:0000259" key="2">
    <source>
        <dbReference type="Pfam" id="PF00248"/>
    </source>
</evidence>
<organism evidence="3 4">
    <name type="scientific">Stutzerimonas azotifigens</name>
    <dbReference type="NCBI Taxonomy" id="291995"/>
    <lineage>
        <taxon>Bacteria</taxon>
        <taxon>Pseudomonadati</taxon>
        <taxon>Pseudomonadota</taxon>
        <taxon>Gammaproteobacteria</taxon>
        <taxon>Pseudomonadales</taxon>
        <taxon>Pseudomonadaceae</taxon>
        <taxon>Stutzerimonas</taxon>
    </lineage>
</organism>
<comment type="caution">
    <text evidence="3">The sequence shown here is derived from an EMBL/GenBank/DDBJ whole genome shotgun (WGS) entry which is preliminary data.</text>
</comment>
<dbReference type="CDD" id="cd19095">
    <property type="entry name" value="AKR_PA4992-like"/>
    <property type="match status" value="1"/>
</dbReference>
<protein>
    <submittedName>
        <fullName evidence="3">Aldo/keto reductase</fullName>
    </submittedName>
</protein>
<dbReference type="PANTHER" id="PTHR43312">
    <property type="entry name" value="D-THREO-ALDOSE 1-DEHYDROGENASE"/>
    <property type="match status" value="1"/>
</dbReference>
<keyword evidence="1" id="KW-0732">Signal</keyword>
<name>A0ABR5Z0U6_9GAMM</name>
<dbReference type="EMBL" id="JAAMRF010000004">
    <property type="protein sequence ID" value="MBA1273823.1"/>
    <property type="molecule type" value="Genomic_DNA"/>
</dbReference>
<keyword evidence="4" id="KW-1185">Reference proteome</keyword>
<dbReference type="InterPro" id="IPR020471">
    <property type="entry name" value="AKR"/>
</dbReference>
<dbReference type="PRINTS" id="PR00069">
    <property type="entry name" value="ALDKETRDTASE"/>
</dbReference>
<dbReference type="InterPro" id="IPR006311">
    <property type="entry name" value="TAT_signal"/>
</dbReference>
<gene>
    <name evidence="3" type="ORF">G7026_10665</name>
</gene>
<feature type="domain" description="NADP-dependent oxidoreductase" evidence="2">
    <location>
        <begin position="48"/>
        <end position="292"/>
    </location>
</feature>
<dbReference type="SUPFAM" id="SSF51430">
    <property type="entry name" value="NAD(P)-linked oxidoreductase"/>
    <property type="match status" value="1"/>
</dbReference>
<proteinExistence type="predicted"/>
<dbReference type="PROSITE" id="PS51318">
    <property type="entry name" value="TAT"/>
    <property type="match status" value="1"/>
</dbReference>
<evidence type="ECO:0000313" key="4">
    <source>
        <dbReference type="Proteomes" id="UP000786387"/>
    </source>
</evidence>
<feature type="signal peptide" evidence="1">
    <location>
        <begin position="1"/>
        <end position="29"/>
    </location>
</feature>
<reference evidence="3 4" key="1">
    <citation type="submission" date="2020-02" db="EMBL/GenBank/DDBJ databases">
        <title>Synteny-based analysis reveals conserved mechanism for high triclosan tolerance in Pseudomonas, as well as instances of horizontal transfer.</title>
        <authorList>
            <person name="Mcfarland A.G."/>
            <person name="Bertucci H.K."/>
            <person name="Litmann E."/>
            <person name="Shen J."/>
            <person name="Huttenhower C."/>
            <person name="Hartmann E.M."/>
        </authorList>
    </citation>
    <scope>NUCLEOTIDE SEQUENCE [LARGE SCALE GENOMIC DNA]</scope>
    <source>
        <strain evidence="3 4">115A1</strain>
    </source>
</reference>
<accession>A0ABR5Z0U6</accession>
<dbReference type="InterPro" id="IPR023210">
    <property type="entry name" value="NADP_OxRdtase_dom"/>
</dbReference>
<evidence type="ECO:0000313" key="3">
    <source>
        <dbReference type="EMBL" id="MBA1273823.1"/>
    </source>
</evidence>
<sequence>MKRRQFVHSAAVAAALAALGPLLPSLALAVEGVLKRKIPSSGEALPVIGLGTSQTFNVGINDKELEPLLEVVRTFVNGGARLIDTAPSYRAAEQVSGELVTRLDVRDKVFLASKVSSTGREAGQRQNQASFEALQTDTIDLMQVHNLQDTTTQLNLLRDLREQGKVRYIGVTHYVDSAHDELLAVLQKEKLDFVQFNYSVAERNAEKRLLPYCADNGIATLINRPFTRGGLLSKVRDKPLPDWAVEIDATSWAQLLLKFILANEAVTAVIPATSNPRYMADNLKAGQGRLPDAGQRERIVQAFS</sequence>
<evidence type="ECO:0000256" key="1">
    <source>
        <dbReference type="SAM" id="SignalP"/>
    </source>
</evidence>
<dbReference type="InterPro" id="IPR036812">
    <property type="entry name" value="NAD(P)_OxRdtase_dom_sf"/>
</dbReference>
<dbReference type="InterPro" id="IPR053135">
    <property type="entry name" value="AKR2_Oxidoreductase"/>
</dbReference>
<dbReference type="Proteomes" id="UP000786387">
    <property type="component" value="Unassembled WGS sequence"/>
</dbReference>